<reference evidence="6 7" key="1">
    <citation type="journal article" date="2011" name="ISME J.">
        <title>Community ecology of hot spring cyanobacterial mats: predominant populations and their functional potential.</title>
        <authorList>
            <person name="Klatt C.G."/>
            <person name="Wood J.M."/>
            <person name="Rusch D.B."/>
            <person name="Bateson M.M."/>
            <person name="Hamamura N."/>
            <person name="Heidelberg J.F."/>
            <person name="Grossman A.R."/>
            <person name="Bhaya D."/>
            <person name="Cohan F.M."/>
            <person name="Kuhl M."/>
            <person name="Bryant D.A."/>
            <person name="Ward D.M."/>
        </authorList>
    </citation>
    <scope>NUCLEOTIDE SEQUENCE [LARGE SCALE GENOMIC DNA]</scope>
    <source>
        <strain evidence="6">OS</strain>
    </source>
</reference>
<comment type="subcellular location">
    <subcellularLocation>
        <location evidence="1">Membrane</location>
        <topology evidence="1">Multi-pass membrane protein</topology>
    </subcellularLocation>
</comment>
<dbReference type="PANTHER" id="PTHR12714">
    <property type="entry name" value="PROTEIN-S ISOPRENYLCYSTEINE O-METHYLTRANSFERASE"/>
    <property type="match status" value="1"/>
</dbReference>
<feature type="transmembrane region" description="Helical" evidence="5">
    <location>
        <begin position="105"/>
        <end position="126"/>
    </location>
</feature>
<evidence type="ECO:0000256" key="5">
    <source>
        <dbReference type="SAM" id="Phobius"/>
    </source>
</evidence>
<proteinExistence type="predicted"/>
<keyword evidence="3 5" id="KW-1133">Transmembrane helix</keyword>
<sequence>MRTLFETAFLLFMLALAVASLILVPALFCNLLASAFVWLAFALYFVFFLSTVERVRKHGRLTPRQRDAQVKSVYGAIAYPLQFLGLGGAHWLAIYDYSHCQSPQWVWSGLGLMLMLAAIAVNRLAVKELGRFWDRLVIQDGHHLVTSGIYRLVRHPIYTSYILLFLGHMILFQSFWATLLLGAVCALWFGIRIRIEEAMLLQQFGEEYERYMRRTKRLVPFVF</sequence>
<dbReference type="EMBL" id="PHFL01000058">
    <property type="protein sequence ID" value="RFM23811.1"/>
    <property type="molecule type" value="Genomic_DNA"/>
</dbReference>
<dbReference type="PANTHER" id="PTHR12714:SF11">
    <property type="entry name" value="PROTEIN C-TERMINAL S-ISOPRENYLCYSTEINE CARBOXYL O-METHYLTRANSFERASE"/>
    <property type="match status" value="1"/>
</dbReference>
<dbReference type="Proteomes" id="UP000266389">
    <property type="component" value="Unassembled WGS sequence"/>
</dbReference>
<evidence type="ECO:0000313" key="6">
    <source>
        <dbReference type="EMBL" id="RFM23811.1"/>
    </source>
</evidence>
<dbReference type="GO" id="GO:0016020">
    <property type="term" value="C:membrane"/>
    <property type="evidence" value="ECO:0007669"/>
    <property type="project" value="UniProtKB-SubCell"/>
</dbReference>
<keyword evidence="6" id="KW-0489">Methyltransferase</keyword>
<comment type="caution">
    <text evidence="6">The sequence shown here is derived from an EMBL/GenBank/DDBJ whole genome shotgun (WGS) entry which is preliminary data.</text>
</comment>
<keyword evidence="4 5" id="KW-0472">Membrane</keyword>
<dbReference type="GO" id="GO:0032259">
    <property type="term" value="P:methylation"/>
    <property type="evidence" value="ECO:0007669"/>
    <property type="project" value="UniProtKB-KW"/>
</dbReference>
<gene>
    <name evidence="6" type="ORF">D0433_09300</name>
</gene>
<feature type="transmembrane region" description="Helical" evidence="5">
    <location>
        <begin position="161"/>
        <end position="191"/>
    </location>
</feature>
<evidence type="ECO:0000256" key="2">
    <source>
        <dbReference type="ARBA" id="ARBA00022692"/>
    </source>
</evidence>
<feature type="transmembrane region" description="Helical" evidence="5">
    <location>
        <begin position="7"/>
        <end position="28"/>
    </location>
</feature>
<evidence type="ECO:0000256" key="4">
    <source>
        <dbReference type="ARBA" id="ARBA00023136"/>
    </source>
</evidence>
<dbReference type="AlphaFoldDB" id="A0A395LZF3"/>
<dbReference type="InterPro" id="IPR007269">
    <property type="entry name" value="ICMT_MeTrfase"/>
</dbReference>
<organism evidence="6 7">
    <name type="scientific">Candidatus Thermochlorobacter aerophilus</name>
    <dbReference type="NCBI Taxonomy" id="1868324"/>
    <lineage>
        <taxon>Bacteria</taxon>
        <taxon>Pseudomonadati</taxon>
        <taxon>Chlorobiota</taxon>
        <taxon>Chlorobiia</taxon>
        <taxon>Chlorobiales</taxon>
        <taxon>Candidatus Thermochlorobacteriaceae</taxon>
        <taxon>Candidatus Thermochlorobacter</taxon>
    </lineage>
</organism>
<feature type="transmembrane region" description="Helical" evidence="5">
    <location>
        <begin position="73"/>
        <end position="93"/>
    </location>
</feature>
<feature type="transmembrane region" description="Helical" evidence="5">
    <location>
        <begin position="34"/>
        <end position="52"/>
    </location>
</feature>
<evidence type="ECO:0000313" key="7">
    <source>
        <dbReference type="Proteomes" id="UP000266389"/>
    </source>
</evidence>
<keyword evidence="2 5" id="KW-0812">Transmembrane</keyword>
<name>A0A395LZF3_9BACT</name>
<evidence type="ECO:0000256" key="1">
    <source>
        <dbReference type="ARBA" id="ARBA00004141"/>
    </source>
</evidence>
<dbReference type="Gene3D" id="1.20.120.1630">
    <property type="match status" value="1"/>
</dbReference>
<protein>
    <submittedName>
        <fullName evidence="6">Isoprenylcysteine carboxylmethyltransferase family protein</fullName>
    </submittedName>
</protein>
<dbReference type="GO" id="GO:0004671">
    <property type="term" value="F:protein C-terminal S-isoprenylcysteine carboxyl O-methyltransferase activity"/>
    <property type="evidence" value="ECO:0007669"/>
    <property type="project" value="InterPro"/>
</dbReference>
<evidence type="ECO:0000256" key="3">
    <source>
        <dbReference type="ARBA" id="ARBA00022989"/>
    </source>
</evidence>
<accession>A0A395LZF3</accession>
<dbReference type="Pfam" id="PF04140">
    <property type="entry name" value="ICMT"/>
    <property type="match status" value="1"/>
</dbReference>
<keyword evidence="6" id="KW-0808">Transferase</keyword>